<evidence type="ECO:0000313" key="6">
    <source>
        <dbReference type="Proteomes" id="UP000428330"/>
    </source>
</evidence>
<dbReference type="SUPFAM" id="SSF46894">
    <property type="entry name" value="C-terminal effector domain of the bipartite response regulators"/>
    <property type="match status" value="1"/>
</dbReference>
<dbReference type="GO" id="GO:0003677">
    <property type="term" value="F:DNA binding"/>
    <property type="evidence" value="ECO:0007669"/>
    <property type="project" value="UniProtKB-KW"/>
</dbReference>
<dbReference type="PANTHER" id="PTHR44688:SF16">
    <property type="entry name" value="DNA-BINDING TRANSCRIPTIONAL ACTIVATOR DEVR_DOSR"/>
    <property type="match status" value="1"/>
</dbReference>
<dbReference type="Gene3D" id="1.10.10.10">
    <property type="entry name" value="Winged helix-like DNA-binding domain superfamily/Winged helix DNA-binding domain"/>
    <property type="match status" value="1"/>
</dbReference>
<dbReference type="PROSITE" id="PS50043">
    <property type="entry name" value="HTH_LUXR_2"/>
    <property type="match status" value="1"/>
</dbReference>
<dbReference type="GO" id="GO:0006355">
    <property type="term" value="P:regulation of DNA-templated transcription"/>
    <property type="evidence" value="ECO:0007669"/>
    <property type="project" value="InterPro"/>
</dbReference>
<sequence>MDWNAQVAQMIEDLETPAFGQALSNALQSIVDFDFTVIFGYVSASVPLALYNDFPEDRRILHVDEYLEGPYLLDPFFLAAGGSVSPGLWRLSEIAPDRFYQGEYFRSYYGQTGLAEEIGYLVRVRKDLMIVVSLMRKSRRFSKPEFKALKAVWPVVDACCRRNWQMAAKESAGAAPELERKIEFAFRSIGQGILTPREREVVEHTLRGHSADAVGKLLGISSGTVRIHRRNIYSKLRINSQGELFSAFLEAITDGQTID</sequence>
<accession>A0A6I6ITH1</accession>
<dbReference type="KEGG" id="rom:EI983_12815"/>
<evidence type="ECO:0000313" key="5">
    <source>
        <dbReference type="EMBL" id="QGX99101.1"/>
    </source>
</evidence>
<dbReference type="EMBL" id="CP034348">
    <property type="protein sequence ID" value="QGX99101.1"/>
    <property type="molecule type" value="Genomic_DNA"/>
</dbReference>
<keyword evidence="1" id="KW-0805">Transcription regulation</keyword>
<feature type="domain" description="HTH luxR-type" evidence="4">
    <location>
        <begin position="187"/>
        <end position="255"/>
    </location>
</feature>
<dbReference type="InterPro" id="IPR036388">
    <property type="entry name" value="WH-like_DNA-bd_sf"/>
</dbReference>
<reference evidence="6" key="1">
    <citation type="submission" date="2018-12" db="EMBL/GenBank/DDBJ databases">
        <title>Complete genome sequence of Roseovarius sp. MME-070.</title>
        <authorList>
            <person name="Nam Y.-D."/>
            <person name="Kang J."/>
            <person name="Chung W.-H."/>
            <person name="Park Y.S."/>
        </authorList>
    </citation>
    <scope>NUCLEOTIDE SEQUENCE [LARGE SCALE GENOMIC DNA]</scope>
    <source>
        <strain evidence="6">MME-070</strain>
    </source>
</reference>
<dbReference type="OrthoDB" id="343383at2"/>
<keyword evidence="3" id="KW-0804">Transcription</keyword>
<evidence type="ECO:0000259" key="4">
    <source>
        <dbReference type="PROSITE" id="PS50043"/>
    </source>
</evidence>
<dbReference type="InterPro" id="IPR000792">
    <property type="entry name" value="Tscrpt_reg_LuxR_C"/>
</dbReference>
<dbReference type="CDD" id="cd06170">
    <property type="entry name" value="LuxR_C_like"/>
    <property type="match status" value="1"/>
</dbReference>
<dbReference type="RefSeq" id="WP_157709090.1">
    <property type="nucleotide sequence ID" value="NZ_CP034348.1"/>
</dbReference>
<dbReference type="SMART" id="SM00421">
    <property type="entry name" value="HTH_LUXR"/>
    <property type="match status" value="1"/>
</dbReference>
<gene>
    <name evidence="5" type="ORF">EI983_12815</name>
</gene>
<dbReference type="Proteomes" id="UP000428330">
    <property type="component" value="Chromosome"/>
</dbReference>
<evidence type="ECO:0000256" key="1">
    <source>
        <dbReference type="ARBA" id="ARBA00023015"/>
    </source>
</evidence>
<protein>
    <submittedName>
        <fullName evidence="5">Helix-turn-helix transcriptional regulator</fullName>
    </submittedName>
</protein>
<evidence type="ECO:0000256" key="3">
    <source>
        <dbReference type="ARBA" id="ARBA00023163"/>
    </source>
</evidence>
<dbReference type="PANTHER" id="PTHR44688">
    <property type="entry name" value="DNA-BINDING TRANSCRIPTIONAL ACTIVATOR DEVR_DOSR"/>
    <property type="match status" value="1"/>
</dbReference>
<dbReference type="AlphaFoldDB" id="A0A6I6ITH1"/>
<organism evidence="5 6">
    <name type="scientific">Roseovarius faecimaris</name>
    <dbReference type="NCBI Taxonomy" id="2494550"/>
    <lineage>
        <taxon>Bacteria</taxon>
        <taxon>Pseudomonadati</taxon>
        <taxon>Pseudomonadota</taxon>
        <taxon>Alphaproteobacteria</taxon>
        <taxon>Rhodobacterales</taxon>
        <taxon>Roseobacteraceae</taxon>
        <taxon>Roseovarius</taxon>
    </lineage>
</organism>
<name>A0A6I6ITH1_9RHOB</name>
<proteinExistence type="predicted"/>
<dbReference type="Pfam" id="PF00196">
    <property type="entry name" value="GerE"/>
    <property type="match status" value="1"/>
</dbReference>
<evidence type="ECO:0000256" key="2">
    <source>
        <dbReference type="ARBA" id="ARBA00023125"/>
    </source>
</evidence>
<keyword evidence="2" id="KW-0238">DNA-binding</keyword>
<dbReference type="PROSITE" id="PS00622">
    <property type="entry name" value="HTH_LUXR_1"/>
    <property type="match status" value="1"/>
</dbReference>
<dbReference type="InterPro" id="IPR016032">
    <property type="entry name" value="Sig_transdc_resp-reg_C-effctor"/>
</dbReference>
<keyword evidence="6" id="KW-1185">Reference proteome</keyword>
<dbReference type="PRINTS" id="PR00038">
    <property type="entry name" value="HTHLUXR"/>
</dbReference>